<dbReference type="CDD" id="cd06502">
    <property type="entry name" value="TA_like"/>
    <property type="match status" value="1"/>
</dbReference>
<evidence type="ECO:0000256" key="10">
    <source>
        <dbReference type="SAM" id="MobiDB-lite"/>
    </source>
</evidence>
<evidence type="ECO:0000256" key="7">
    <source>
        <dbReference type="ARBA" id="ARBA00050939"/>
    </source>
</evidence>
<dbReference type="PANTHER" id="PTHR48097:SF5">
    <property type="entry name" value="LOW SPECIFICITY L-THREONINE ALDOLASE"/>
    <property type="match status" value="1"/>
</dbReference>
<feature type="compositionally biased region" description="Low complexity" evidence="10">
    <location>
        <begin position="56"/>
        <end position="85"/>
    </location>
</feature>
<dbReference type="SUPFAM" id="SSF53383">
    <property type="entry name" value="PLP-dependent transferases"/>
    <property type="match status" value="1"/>
</dbReference>
<dbReference type="Gene3D" id="3.40.640.10">
    <property type="entry name" value="Type I PLP-dependent aspartate aminotransferase-like (Major domain)"/>
    <property type="match status" value="1"/>
</dbReference>
<protein>
    <recommendedName>
        <fullName evidence="9">Low specificity L-threonine aldolase</fullName>
        <ecNumber evidence="8">4.1.2.48</ecNumber>
    </recommendedName>
</protein>
<dbReference type="Proteomes" id="UP000005933">
    <property type="component" value="Unassembled WGS sequence"/>
</dbReference>
<feature type="domain" description="Aromatic amino acid beta-eliminating lyase/threonine aldolase" evidence="11">
    <location>
        <begin position="110"/>
        <end position="398"/>
    </location>
</feature>
<dbReference type="Gene3D" id="3.90.1150.10">
    <property type="entry name" value="Aspartate Aminotransferase, domain 1"/>
    <property type="match status" value="1"/>
</dbReference>
<accession>A0AB33VD32</accession>
<evidence type="ECO:0000313" key="12">
    <source>
        <dbReference type="EMBL" id="EAP72750.1"/>
    </source>
</evidence>
<dbReference type="AlphaFoldDB" id="A0AB33VD32"/>
<evidence type="ECO:0000313" key="13">
    <source>
        <dbReference type="Proteomes" id="UP000005933"/>
    </source>
</evidence>
<dbReference type="InterPro" id="IPR015422">
    <property type="entry name" value="PyrdxlP-dep_Trfase_small"/>
</dbReference>
<dbReference type="GO" id="GO:0006520">
    <property type="term" value="P:amino acid metabolic process"/>
    <property type="evidence" value="ECO:0007669"/>
    <property type="project" value="InterPro"/>
</dbReference>
<name>A0AB33VD32_RALSU</name>
<comment type="similarity">
    <text evidence="2">Belongs to the threonine aldolase family.</text>
</comment>
<evidence type="ECO:0000256" key="2">
    <source>
        <dbReference type="ARBA" id="ARBA00006966"/>
    </source>
</evidence>
<keyword evidence="5 12" id="KW-0456">Lyase</keyword>
<dbReference type="Pfam" id="PF01212">
    <property type="entry name" value="Beta_elim_lyase"/>
    <property type="match status" value="1"/>
</dbReference>
<comment type="caution">
    <text evidence="12">The sequence shown here is derived from an EMBL/GenBank/DDBJ whole genome shotgun (WGS) entry which is preliminary data.</text>
</comment>
<feature type="region of interest" description="Disordered" evidence="10">
    <location>
        <begin position="28"/>
        <end position="106"/>
    </location>
</feature>
<evidence type="ECO:0000256" key="8">
    <source>
        <dbReference type="ARBA" id="ARBA00066573"/>
    </source>
</evidence>
<organism evidence="12 13">
    <name type="scientific">Ralstonia solanacearum (strain UW551)</name>
    <dbReference type="NCBI Taxonomy" id="342110"/>
    <lineage>
        <taxon>Bacteria</taxon>
        <taxon>Pseudomonadati</taxon>
        <taxon>Pseudomonadota</taxon>
        <taxon>Betaproteobacteria</taxon>
        <taxon>Burkholderiales</taxon>
        <taxon>Burkholderiaceae</taxon>
        <taxon>Ralstonia</taxon>
        <taxon>Ralstonia solanacearum species complex</taxon>
    </lineage>
</organism>
<dbReference type="FunFam" id="3.40.640.10:FF:000087">
    <property type="entry name" value="L-threonine aldolase"/>
    <property type="match status" value="1"/>
</dbReference>
<evidence type="ECO:0000256" key="3">
    <source>
        <dbReference type="ARBA" id="ARBA00011881"/>
    </source>
</evidence>
<comment type="cofactor">
    <cofactor evidence="1">
        <name>pyridoxal 5'-phosphate</name>
        <dbReference type="ChEBI" id="CHEBI:597326"/>
    </cofactor>
</comment>
<evidence type="ECO:0000256" key="5">
    <source>
        <dbReference type="ARBA" id="ARBA00023239"/>
    </source>
</evidence>
<dbReference type="InterPro" id="IPR015424">
    <property type="entry name" value="PyrdxlP-dep_Trfase"/>
</dbReference>
<evidence type="ECO:0000256" key="9">
    <source>
        <dbReference type="ARBA" id="ARBA00073009"/>
    </source>
</evidence>
<dbReference type="PANTHER" id="PTHR48097">
    <property type="entry name" value="L-THREONINE ALDOLASE-RELATED"/>
    <property type="match status" value="1"/>
</dbReference>
<keyword evidence="4" id="KW-0663">Pyridoxal phosphate</keyword>
<comment type="catalytic activity">
    <reaction evidence="6">
        <text>L-threonine = acetaldehyde + glycine</text>
        <dbReference type="Rhea" id="RHEA:19625"/>
        <dbReference type="ChEBI" id="CHEBI:15343"/>
        <dbReference type="ChEBI" id="CHEBI:57305"/>
        <dbReference type="ChEBI" id="CHEBI:57926"/>
        <dbReference type="EC" id="4.1.2.48"/>
    </reaction>
</comment>
<evidence type="ECO:0000256" key="4">
    <source>
        <dbReference type="ARBA" id="ARBA00022898"/>
    </source>
</evidence>
<comment type="subunit">
    <text evidence="3">Homotetramer.</text>
</comment>
<dbReference type="GO" id="GO:0016829">
    <property type="term" value="F:lyase activity"/>
    <property type="evidence" value="ECO:0007669"/>
    <property type="project" value="UniProtKB-KW"/>
</dbReference>
<dbReference type="InterPro" id="IPR015421">
    <property type="entry name" value="PyrdxlP-dep_Trfase_major"/>
</dbReference>
<dbReference type="EC" id="4.1.2.48" evidence="8"/>
<evidence type="ECO:0000256" key="6">
    <source>
        <dbReference type="ARBA" id="ARBA00050410"/>
    </source>
</evidence>
<comment type="catalytic activity">
    <reaction evidence="7">
        <text>L-allo-threonine = acetaldehyde + glycine</text>
        <dbReference type="Rhea" id="RHEA:26209"/>
        <dbReference type="ChEBI" id="CHEBI:15343"/>
        <dbReference type="ChEBI" id="CHEBI:57305"/>
        <dbReference type="ChEBI" id="CHEBI:58585"/>
        <dbReference type="EC" id="4.1.2.48"/>
    </reaction>
</comment>
<evidence type="ECO:0000256" key="1">
    <source>
        <dbReference type="ARBA" id="ARBA00001933"/>
    </source>
</evidence>
<reference evidence="12 13" key="1">
    <citation type="journal article" date="2006" name="Mol. Plant Microbe Interact.">
        <title>Identification of open reading frames unique to a select agent: Ralstonia solanacearum race 3 biovar 2.</title>
        <authorList>
            <person name="Gabriel D.W."/>
            <person name="Allen C."/>
            <person name="Schell M."/>
            <person name="Denny T.P."/>
            <person name="Greenberg J.T."/>
            <person name="Duan Y.P."/>
            <person name="Flores-Cruz Z."/>
            <person name="Huang Q."/>
            <person name="Clifford J.M."/>
            <person name="Presting G."/>
            <person name="Gonzalez E.T."/>
            <person name="Reddy J."/>
            <person name="Elphinstone J."/>
            <person name="Swanson J."/>
            <person name="Yao J."/>
            <person name="Mulholland V."/>
            <person name="Liu L."/>
            <person name="Farmerie W."/>
            <person name="Patnaikuni M."/>
            <person name="Balogh B."/>
            <person name="Norman D."/>
            <person name="Alvarez A."/>
            <person name="Castillo J.A."/>
            <person name="Jones J."/>
            <person name="Saddler G."/>
            <person name="Walunas T."/>
            <person name="Zhukov A."/>
            <person name="Mikhailova N."/>
        </authorList>
    </citation>
    <scope>NUCLEOTIDE SEQUENCE [LARGE SCALE GENOMIC DNA]</scope>
    <source>
        <strain evidence="12 13">UW551</strain>
    </source>
</reference>
<gene>
    <name evidence="12" type="ORF">RRSL_02388</name>
</gene>
<dbReference type="InterPro" id="IPR001597">
    <property type="entry name" value="ArAA_b-elim_lyase/Thr_aldolase"/>
</dbReference>
<feature type="compositionally biased region" description="Low complexity" evidence="10">
    <location>
        <begin position="29"/>
        <end position="44"/>
    </location>
</feature>
<sequence length="451" mass="49298">MPSKARWNGRPCCANWIEWTIRIATDQGPPCRRSASRCSRAVPPTRSASWSKRSRGSPARPWAARPAPSTSSSPRSSARTGRPAACSGPSRSKTTPSRLAPPTRPAMQHFASDNYAGFCPESLKYFLEANGSGHEPAYGDDSWTQRVCDRIRDLFETDCEVFFVFNGTAANSLALSALCQSYHSVICHELAHIETDECGGPEFFSNGSKLLTAEGADGKLTPDAVEALVTRRSDIHYPKPKVVSLTQSTEVGTVYTVDEVRAIAAIAKRRQLRVHMDGARFANAVASLGVHPSEITWRAGVDVLCFGGTKNGLPVGEAVVFFDRRLAEDFAYRVKQAGQLASKMRFISAPWLGLLENDVWLRNARHANAMAQLLHQRICDVPGVRIMFPPQANAVFAELPLPAIEALRARGWRFYTFIGAGGCRFMCAWDLQPETVEALAGDIRLACGQAA</sequence>
<proteinExistence type="inferred from homology"/>
<dbReference type="EMBL" id="AAKL01000024">
    <property type="protein sequence ID" value="EAP72750.1"/>
    <property type="molecule type" value="Genomic_DNA"/>
</dbReference>
<evidence type="ECO:0000259" key="11">
    <source>
        <dbReference type="Pfam" id="PF01212"/>
    </source>
</evidence>